<evidence type="ECO:0000313" key="2">
    <source>
        <dbReference type="EMBL" id="KAK1786616.1"/>
    </source>
</evidence>
<feature type="region of interest" description="Disordered" evidence="1">
    <location>
        <begin position="325"/>
        <end position="381"/>
    </location>
</feature>
<organism evidence="2 3">
    <name type="scientific">Electrophorus voltai</name>
    <dbReference type="NCBI Taxonomy" id="2609070"/>
    <lineage>
        <taxon>Eukaryota</taxon>
        <taxon>Metazoa</taxon>
        <taxon>Chordata</taxon>
        <taxon>Craniata</taxon>
        <taxon>Vertebrata</taxon>
        <taxon>Euteleostomi</taxon>
        <taxon>Actinopterygii</taxon>
        <taxon>Neopterygii</taxon>
        <taxon>Teleostei</taxon>
        <taxon>Ostariophysi</taxon>
        <taxon>Gymnotiformes</taxon>
        <taxon>Gymnotoidei</taxon>
        <taxon>Gymnotidae</taxon>
        <taxon>Electrophorus</taxon>
    </lineage>
</organism>
<gene>
    <name evidence="2" type="ORF">P4O66_003056</name>
</gene>
<comment type="caution">
    <text evidence="2">The sequence shown here is derived from an EMBL/GenBank/DDBJ whole genome shotgun (WGS) entry which is preliminary data.</text>
</comment>
<feature type="compositionally biased region" description="Polar residues" evidence="1">
    <location>
        <begin position="709"/>
        <end position="723"/>
    </location>
</feature>
<keyword evidence="3" id="KW-1185">Reference proteome</keyword>
<feature type="compositionally biased region" description="Polar residues" evidence="1">
    <location>
        <begin position="762"/>
        <end position="776"/>
    </location>
</feature>
<feature type="compositionally biased region" description="Polar residues" evidence="1">
    <location>
        <begin position="475"/>
        <end position="489"/>
    </location>
</feature>
<feature type="region of interest" description="Disordered" evidence="1">
    <location>
        <begin position="1"/>
        <end position="81"/>
    </location>
</feature>
<name>A0AAD9DLY0_9TELE</name>
<evidence type="ECO:0000313" key="3">
    <source>
        <dbReference type="Proteomes" id="UP001239994"/>
    </source>
</evidence>
<feature type="compositionally biased region" description="Low complexity" evidence="1">
    <location>
        <begin position="41"/>
        <end position="66"/>
    </location>
</feature>
<feature type="region of interest" description="Disordered" evidence="1">
    <location>
        <begin position="740"/>
        <end position="785"/>
    </location>
</feature>
<proteinExistence type="predicted"/>
<dbReference type="EMBL" id="JAROKS010000024">
    <property type="protein sequence ID" value="KAK1786616.1"/>
    <property type="molecule type" value="Genomic_DNA"/>
</dbReference>
<feature type="region of interest" description="Disordered" evidence="1">
    <location>
        <begin position="475"/>
        <end position="723"/>
    </location>
</feature>
<feature type="compositionally biased region" description="Low complexity" evidence="1">
    <location>
        <begin position="542"/>
        <end position="572"/>
    </location>
</feature>
<evidence type="ECO:0000256" key="1">
    <source>
        <dbReference type="SAM" id="MobiDB-lite"/>
    </source>
</evidence>
<accession>A0AAD9DLY0</accession>
<feature type="region of interest" description="Disordered" evidence="1">
    <location>
        <begin position="422"/>
        <end position="445"/>
    </location>
</feature>
<feature type="compositionally biased region" description="Polar residues" evidence="1">
    <location>
        <begin position="668"/>
        <end position="699"/>
    </location>
</feature>
<feature type="compositionally biased region" description="Polar residues" evidence="1">
    <location>
        <begin position="584"/>
        <end position="615"/>
    </location>
</feature>
<reference evidence="2" key="1">
    <citation type="submission" date="2023-03" db="EMBL/GenBank/DDBJ databases">
        <title>Electrophorus voltai genome.</title>
        <authorList>
            <person name="Bian C."/>
        </authorList>
    </citation>
    <scope>NUCLEOTIDE SEQUENCE</scope>
    <source>
        <strain evidence="2">CB-2022</strain>
        <tissue evidence="2">Muscle</tissue>
    </source>
</reference>
<feature type="compositionally biased region" description="Polar residues" evidence="1">
    <location>
        <begin position="625"/>
        <end position="642"/>
    </location>
</feature>
<feature type="compositionally biased region" description="Polar residues" evidence="1">
    <location>
        <begin position="207"/>
        <end position="229"/>
    </location>
</feature>
<feature type="region of interest" description="Disordered" evidence="1">
    <location>
        <begin position="165"/>
        <end position="229"/>
    </location>
</feature>
<feature type="compositionally biased region" description="Low complexity" evidence="1">
    <location>
        <begin position="752"/>
        <end position="761"/>
    </location>
</feature>
<feature type="compositionally biased region" description="Low complexity" evidence="1">
    <location>
        <begin position="430"/>
        <end position="441"/>
    </location>
</feature>
<feature type="compositionally biased region" description="Low complexity" evidence="1">
    <location>
        <begin position="504"/>
        <end position="523"/>
    </location>
</feature>
<feature type="compositionally biased region" description="Polar residues" evidence="1">
    <location>
        <begin position="357"/>
        <end position="381"/>
    </location>
</feature>
<sequence length="785" mass="80598">MNARKDPKQPIRVSHNAAPTWPSTVKPPRSPGSPKAHTMPSLLSSTSASGSPWVQQNSESNASQASRPIGCPTSSSLRDVQKAQGPIGVGTSAHSPNSFGFCPAGLRPNRPAAGANATSAPQPIPCPNRLWLFLAAAFLLRDTDGLGVWNKKPVPHWSSVAARASMAQPQKVSNLPHQTKVEGSTSSAASMQSSSAFPLQGPEPSRTRTGQPSCVSSSQMDSSEAQTTSGSAGYYQSVFQGGQQFPGVVSQPQLLDSSGNVEARYWGQSSESVLSTPQISSSLFERDALHGGSSGSLDSVSSAQGFPSQYTSSWLYTAQSAPTHQHQGGYWAPSSGQSMHLPSEEPQPHVASPPQPESYQQLPHPSQTRPVSKPVSQTQTVGGALVSTSQQGSNEGQYQSSSWSASAPVMKSRLPFIPSQSTIVSSDMTSPSQQSASDSAQKGCTSSYGALPPWLAGTRQTSTLQSAQSQMQGSSVGLGVASTSQQSASDAPLKTDGPLSGTGQTQMQIMSSSSTSIKQQSASDAAQKGCTSSNGALPPWLASTWQTSSAQSQMQPSSGGSGVSSTSQQSSGEAPLKPDRPLSGTGQTQMQSPSAGLTSTSQQSSGDVPQTSSAYYGSLDPQGAGTWQPSAQTAQSQMQGSSVGLGVACTSQQSASDAPLKPDGPLSGTGQTQMQSPSAGLTSTSQQSSGDVPQTSSAYYGSLDPQGAGTWQPSAQTAQSQMQGSSVGLGVACTSQQSAIDAPLKPDGPLSAQGAGTGQTQMQSPSSGLTSKSYSFTLDFPVHSF</sequence>
<feature type="compositionally biased region" description="Low complexity" evidence="1">
    <location>
        <begin position="184"/>
        <end position="196"/>
    </location>
</feature>
<protein>
    <submittedName>
        <fullName evidence="2">Uncharacterized protein</fullName>
    </submittedName>
</protein>
<feature type="compositionally biased region" description="Polar residues" evidence="1">
    <location>
        <begin position="167"/>
        <end position="183"/>
    </location>
</feature>
<dbReference type="AlphaFoldDB" id="A0AAD9DLY0"/>
<dbReference type="Proteomes" id="UP001239994">
    <property type="component" value="Unassembled WGS sequence"/>
</dbReference>